<feature type="transmembrane region" description="Helical" evidence="6">
    <location>
        <begin position="269"/>
        <end position="292"/>
    </location>
</feature>
<evidence type="ECO:0000259" key="7">
    <source>
        <dbReference type="SMART" id="SM00752"/>
    </source>
</evidence>
<sequence length="390" mass="42957">MQRAGAVAARAGRFLLLSIRTLLAGGIALVGRILAFCETWLTEAKHARYGIAVMRIILGFTGLGLLLSNFTARSYLYGPASFWNGEHETPKSAFPDIWLFGLGRALAGDLMAFTFYYLLVAALAALLILGWRTRIVLPIFLVLWIGLIELNDASGDQGDNAYRICLFWLMFADSAGRLSLDARRRDRRPSSRSRFVRTWQGERLLPAWLGNTAHNLVLVILTAQVSFIYAAGALYKAGGDPWAEGIAVYAPLQVAKFGTWPFLSDLVTAWAPAVVLASWGSILLQMSFPFMLLHRFTRVIALVGILGFHVSIGVLMGLPWFSLAMVAIDAIFVRDVTWQKMGRAVRDAWRRAGRDADAQAPPPSSDDEAPAHRPAREKKEARALAGAGRR</sequence>
<evidence type="ECO:0000313" key="8">
    <source>
        <dbReference type="EMBL" id="GGH50861.1"/>
    </source>
</evidence>
<comment type="subcellular location">
    <subcellularLocation>
        <location evidence="1">Endomembrane system</location>
        <topology evidence="1">Multi-pass membrane protein</topology>
    </subcellularLocation>
</comment>
<keyword evidence="4 6" id="KW-0472">Membrane</keyword>
<evidence type="ECO:0000256" key="4">
    <source>
        <dbReference type="ARBA" id="ARBA00023136"/>
    </source>
</evidence>
<dbReference type="GO" id="GO:0012505">
    <property type="term" value="C:endomembrane system"/>
    <property type="evidence" value="ECO:0007669"/>
    <property type="project" value="UniProtKB-SubCell"/>
</dbReference>
<dbReference type="InterPro" id="IPR052964">
    <property type="entry name" value="Sporulation_signal_mat"/>
</dbReference>
<dbReference type="AlphaFoldDB" id="A0A917MN85"/>
<keyword evidence="3 6" id="KW-1133">Transmembrane helix</keyword>
<dbReference type="EMBL" id="BMJY01000023">
    <property type="protein sequence ID" value="GGH50861.1"/>
    <property type="molecule type" value="Genomic_DNA"/>
</dbReference>
<evidence type="ECO:0000313" key="9">
    <source>
        <dbReference type="Proteomes" id="UP000657592"/>
    </source>
</evidence>
<evidence type="ECO:0000256" key="6">
    <source>
        <dbReference type="SAM" id="Phobius"/>
    </source>
</evidence>
<feature type="transmembrane region" description="Helical" evidence="6">
    <location>
        <begin position="216"/>
        <end position="235"/>
    </location>
</feature>
<dbReference type="RefSeq" id="WP_229663307.1">
    <property type="nucleotide sequence ID" value="NZ_BMJY01000023.1"/>
</dbReference>
<feature type="transmembrane region" description="Helical" evidence="6">
    <location>
        <begin position="299"/>
        <end position="321"/>
    </location>
</feature>
<feature type="region of interest" description="Disordered" evidence="5">
    <location>
        <begin position="352"/>
        <end position="390"/>
    </location>
</feature>
<feature type="domain" description="HTTM-like" evidence="7">
    <location>
        <begin position="43"/>
        <end position="337"/>
    </location>
</feature>
<keyword evidence="2 6" id="KW-0812">Transmembrane</keyword>
<gene>
    <name evidence="8" type="ORF">GCM10010921_29890</name>
</gene>
<feature type="transmembrane region" description="Helical" evidence="6">
    <location>
        <begin position="110"/>
        <end position="129"/>
    </location>
</feature>
<proteinExistence type="predicted"/>
<dbReference type="SMART" id="SM00752">
    <property type="entry name" value="HTTM"/>
    <property type="match status" value="1"/>
</dbReference>
<evidence type="ECO:0000256" key="2">
    <source>
        <dbReference type="ARBA" id="ARBA00022692"/>
    </source>
</evidence>
<reference evidence="8" key="2">
    <citation type="submission" date="2020-09" db="EMBL/GenBank/DDBJ databases">
        <authorList>
            <person name="Sun Q."/>
            <person name="Zhou Y."/>
        </authorList>
    </citation>
    <scope>NUCLEOTIDE SEQUENCE</scope>
    <source>
        <strain evidence="8">CGMCC 1.15794</strain>
    </source>
</reference>
<evidence type="ECO:0000256" key="3">
    <source>
        <dbReference type="ARBA" id="ARBA00022989"/>
    </source>
</evidence>
<evidence type="ECO:0000256" key="1">
    <source>
        <dbReference type="ARBA" id="ARBA00004127"/>
    </source>
</evidence>
<protein>
    <submittedName>
        <fullName evidence="8">HTTM domain-containing protein</fullName>
    </submittedName>
</protein>
<feature type="transmembrane region" description="Helical" evidence="6">
    <location>
        <begin position="47"/>
        <end position="67"/>
    </location>
</feature>
<reference evidence="8" key="1">
    <citation type="journal article" date="2014" name="Int. J. Syst. Evol. Microbiol.">
        <title>Complete genome sequence of Corynebacterium casei LMG S-19264T (=DSM 44701T), isolated from a smear-ripened cheese.</title>
        <authorList>
            <consortium name="US DOE Joint Genome Institute (JGI-PGF)"/>
            <person name="Walter F."/>
            <person name="Albersmeier A."/>
            <person name="Kalinowski J."/>
            <person name="Ruckert C."/>
        </authorList>
    </citation>
    <scope>NUCLEOTIDE SEQUENCE</scope>
    <source>
        <strain evidence="8">CGMCC 1.15794</strain>
    </source>
</reference>
<keyword evidence="9" id="KW-1185">Reference proteome</keyword>
<feature type="transmembrane region" description="Helical" evidence="6">
    <location>
        <begin position="14"/>
        <end position="35"/>
    </location>
</feature>
<dbReference type="InterPro" id="IPR053934">
    <property type="entry name" value="HTTM_dom"/>
</dbReference>
<organism evidence="8 9">
    <name type="scientific">Microbacterium album</name>
    <dbReference type="NCBI Taxonomy" id="2053191"/>
    <lineage>
        <taxon>Bacteria</taxon>
        <taxon>Bacillati</taxon>
        <taxon>Actinomycetota</taxon>
        <taxon>Actinomycetes</taxon>
        <taxon>Micrococcales</taxon>
        <taxon>Microbacteriaceae</taxon>
        <taxon>Microbacterium</taxon>
    </lineage>
</organism>
<name>A0A917MN85_9MICO</name>
<dbReference type="PANTHER" id="PTHR39535">
    <property type="entry name" value="SPORULATION-DELAYING PROTEIN SDPB"/>
    <property type="match status" value="1"/>
</dbReference>
<dbReference type="InterPro" id="IPR011020">
    <property type="entry name" value="HTTM-like"/>
</dbReference>
<evidence type="ECO:0000256" key="5">
    <source>
        <dbReference type="SAM" id="MobiDB-lite"/>
    </source>
</evidence>
<dbReference type="Pfam" id="PF05090">
    <property type="entry name" value="HTTM"/>
    <property type="match status" value="1"/>
</dbReference>
<comment type="caution">
    <text evidence="8">The sequence shown here is derived from an EMBL/GenBank/DDBJ whole genome shotgun (WGS) entry which is preliminary data.</text>
</comment>
<dbReference type="Proteomes" id="UP000657592">
    <property type="component" value="Unassembled WGS sequence"/>
</dbReference>
<accession>A0A917MN85</accession>
<dbReference type="PANTHER" id="PTHR39535:SF2">
    <property type="entry name" value="HTTM DOMAIN-CONTAINING PROTEIN"/>
    <property type="match status" value="1"/>
</dbReference>